<reference evidence="10 11" key="1">
    <citation type="submission" date="2013-03" db="EMBL/GenBank/DDBJ databases">
        <title>The Genome Sequence of Capronia epimyces CBS 606.96.</title>
        <authorList>
            <consortium name="The Broad Institute Genomics Platform"/>
            <person name="Cuomo C."/>
            <person name="de Hoog S."/>
            <person name="Gorbushina A."/>
            <person name="Walker B."/>
            <person name="Young S.K."/>
            <person name="Zeng Q."/>
            <person name="Gargeya S."/>
            <person name="Fitzgerald M."/>
            <person name="Haas B."/>
            <person name="Abouelleil A."/>
            <person name="Allen A.W."/>
            <person name="Alvarado L."/>
            <person name="Arachchi H.M."/>
            <person name="Berlin A.M."/>
            <person name="Chapman S.B."/>
            <person name="Gainer-Dewar J."/>
            <person name="Goldberg J."/>
            <person name="Griggs A."/>
            <person name="Gujja S."/>
            <person name="Hansen M."/>
            <person name="Howarth C."/>
            <person name="Imamovic A."/>
            <person name="Ireland A."/>
            <person name="Larimer J."/>
            <person name="McCowan C."/>
            <person name="Murphy C."/>
            <person name="Pearson M."/>
            <person name="Poon T.W."/>
            <person name="Priest M."/>
            <person name="Roberts A."/>
            <person name="Saif S."/>
            <person name="Shea T."/>
            <person name="Sisk P."/>
            <person name="Sykes S."/>
            <person name="Wortman J."/>
            <person name="Nusbaum C."/>
            <person name="Birren B."/>
        </authorList>
    </citation>
    <scope>NUCLEOTIDE SEQUENCE [LARGE SCALE GENOMIC DNA]</scope>
    <source>
        <strain evidence="10 11">CBS 606.96</strain>
    </source>
</reference>
<evidence type="ECO:0000259" key="9">
    <source>
        <dbReference type="PROSITE" id="PS50235"/>
    </source>
</evidence>
<comment type="subcellular location">
    <subcellularLocation>
        <location evidence="1">Cytoplasm</location>
    </subcellularLocation>
</comment>
<evidence type="ECO:0000259" key="8">
    <source>
        <dbReference type="PROSITE" id="PS50144"/>
    </source>
</evidence>
<dbReference type="STRING" id="1182542.W9YB46"/>
<sequence>MASSENAGGPVLVQHASPPHVLSPDVTVVPISAFSPGPHTQPSPLPEAVIGPTVASSPPRPHSGLTTPAPELPDTEMADAPLPSPEISLRPEQETATESVPSQEQFRTTEERPGIGTDVPEQMHEEGQVGSQETEEPGQQPGQEVQISLPPPAVVQEPRRDVPVWATWEDDLTTPTDEELDELRRREARGTELNALDVPSIEKRIYQDVEDPEQRPVKKLRLNWVVKGVRGTRDNPNHARVMVSPVAKVDGNYWQIKFYPRGNKCSSLSAYIKCSKQPPKPDGDIPECTFAFFEGPPDAELGTGATPSQTLTIKTSSRDLSVDTSAGHMPPSGSQKPDENDPAACPGPDIQMGTDSESLDVRDVGEPVEEDWRVPAQLGMVMYNPDEPRTCTYMSSQHQFAKSNDDWGWTDFVGPWSDIHIRQHLQRQPLLRNDTLAIDAYIRIFDDPSQALWWHSSDTETQWDSKSLAGYYPMGTPPLHHSPAVAGMTAWLLLAPFRKVIQELNAGERRRNSHVPPRPVICQLQMILFLMRSQTREHETYVDVYPAIQAIEDSGETYNDVKTFWEVLRRTVELELEGDHASLRQLSNIFDTPDGPVSLPPLPVQGVKDIQQGLNQVLAATNLKGRLPNFLPLYLARQKFDTTAREWKLLRDRVILNEELDVSKYSTEGEQAKYTLYGFMVHVGGRNSGRFYSVLRPGGPNTKWLAFEDGDGNKIFSYTRKRIQEFEGVEGRALRDANLTGRTAYMAMYIKTNCLGEYLPGKLEPYQLPKWLVPRLQSQYQHEDEILEDDPDNESTEHMGIEVYADEGIIGWEGLLNMSTIKQRCRQQGRSYLLRSPRSATFEELRHQLTQQLRLEDPEKVRLFSMCHMDVGRYLNPQTFPVNLQDLVSVGGLMEQPLCLWMSILKTQEELDLFAEHDRLHHRQLAQAAQLSPTGSGAVIDNTPEEQLAPPDAEQASVHAAVAADVEHAAERTGQPLYSLGEMNDPDTPMQLEMPPPTAEESLTANVPHGHLIDAAAHQGDVSAAGAGSSDENFQSSDGDVIRLSPVEEAIVAAAISGGAGLIVVMDDEAEGRDAINGSSESSESSGSASTEPQEHPQSVYGFIQVFDVDKQSLTVRGTFFARRDSKVRDVICKHMGWPTDKEFTVWRRESAVRGVIVERDETFKDDAFCNGMVIIVSEPISGARVKELHEEGAFSDPFDLSSYLRMVERKHPVASKTTSEPIELAEFGSDYFKGPLVNGRGHGEHCLSISSSGETYEGPLICNKKCGKGGKMIYRNGDTYDGEWDNDERHGQGTFVEHRTGNKYVGGFEYGKRWGMGTTYWQVADEQADLCQICYGQEIDALFFDCGHVCSCVECAKQCEICPICRKPVKQVVKMFRA</sequence>
<dbReference type="Proteomes" id="UP000019478">
    <property type="component" value="Unassembled WGS sequence"/>
</dbReference>
<gene>
    <name evidence="10" type="ORF">A1O3_07878</name>
</gene>
<dbReference type="eggNOG" id="KOG1863">
    <property type="taxonomic scope" value="Eukaryota"/>
</dbReference>
<dbReference type="Gene3D" id="2.20.110.10">
    <property type="entry name" value="Histone H3 K4-specific methyltransferase SET7/9 N-terminal domain"/>
    <property type="match status" value="1"/>
</dbReference>
<evidence type="ECO:0000256" key="6">
    <source>
        <dbReference type="SAM" id="MobiDB-lite"/>
    </source>
</evidence>
<feature type="region of interest" description="Disordered" evidence="6">
    <location>
        <begin position="1"/>
        <end position="157"/>
    </location>
</feature>
<dbReference type="PANTHER" id="PTHR23084:SF263">
    <property type="entry name" value="MORN REPEAT-CONTAINING PROTEIN 1"/>
    <property type="match status" value="1"/>
</dbReference>
<feature type="compositionally biased region" description="Polar residues" evidence="6">
    <location>
        <begin position="305"/>
        <end position="315"/>
    </location>
</feature>
<dbReference type="SUPFAM" id="SSF54001">
    <property type="entry name" value="Cysteine proteinases"/>
    <property type="match status" value="1"/>
</dbReference>
<evidence type="ECO:0000259" key="7">
    <source>
        <dbReference type="PROSITE" id="PS50089"/>
    </source>
</evidence>
<evidence type="ECO:0000256" key="4">
    <source>
        <dbReference type="ARBA" id="ARBA00022786"/>
    </source>
</evidence>
<evidence type="ECO:0000256" key="5">
    <source>
        <dbReference type="PROSITE-ProRule" id="PRU00175"/>
    </source>
</evidence>
<dbReference type="SUPFAM" id="SSF82185">
    <property type="entry name" value="Histone H3 K4-specific methyltransferase SET7/9 N-terminal domain"/>
    <property type="match status" value="1"/>
</dbReference>
<dbReference type="InterPro" id="IPR003409">
    <property type="entry name" value="MORN"/>
</dbReference>
<dbReference type="InterPro" id="IPR001394">
    <property type="entry name" value="Peptidase_C19_UCH"/>
</dbReference>
<dbReference type="GO" id="GO:0008270">
    <property type="term" value="F:zinc ion binding"/>
    <property type="evidence" value="ECO:0007669"/>
    <property type="project" value="UniProtKB-KW"/>
</dbReference>
<dbReference type="Gene3D" id="3.30.40.10">
    <property type="entry name" value="Zinc/RING finger domain, C3HC4 (zinc finger)"/>
    <property type="match status" value="1"/>
</dbReference>
<keyword evidence="4" id="KW-0833">Ubl conjugation pathway</keyword>
<dbReference type="EMBL" id="AMGY01000007">
    <property type="protein sequence ID" value="EXJ79599.1"/>
    <property type="molecule type" value="Genomic_DNA"/>
</dbReference>
<dbReference type="SUPFAM" id="SSF57850">
    <property type="entry name" value="RING/U-box"/>
    <property type="match status" value="1"/>
</dbReference>
<dbReference type="eggNOG" id="KOG1101">
    <property type="taxonomic scope" value="Eukaryota"/>
</dbReference>
<dbReference type="InterPro" id="IPR013083">
    <property type="entry name" value="Znf_RING/FYVE/PHD"/>
</dbReference>
<feature type="domain" description="MATH" evidence="8">
    <location>
        <begin position="219"/>
        <end position="442"/>
    </location>
</feature>
<keyword evidence="11" id="KW-1185">Reference proteome</keyword>
<evidence type="ECO:0000313" key="10">
    <source>
        <dbReference type="EMBL" id="EXJ79599.1"/>
    </source>
</evidence>
<dbReference type="Gene3D" id="2.60.210.10">
    <property type="entry name" value="Apoptosis, Tumor Necrosis Factor Receptor Associated Protein 2, Chain A"/>
    <property type="match status" value="1"/>
</dbReference>
<dbReference type="RefSeq" id="XP_007736173.1">
    <property type="nucleotide sequence ID" value="XM_007737983.1"/>
</dbReference>
<dbReference type="Pfam" id="PF12436">
    <property type="entry name" value="USP7_ICP0_bdg"/>
    <property type="match status" value="1"/>
</dbReference>
<dbReference type="Gene3D" id="3.90.70.10">
    <property type="entry name" value="Cysteine proteinases"/>
    <property type="match status" value="1"/>
</dbReference>
<comment type="caution">
    <text evidence="10">The sequence shown here is derived from an EMBL/GenBank/DDBJ whole genome shotgun (WGS) entry which is preliminary data.</text>
</comment>
<dbReference type="SMART" id="SM00698">
    <property type="entry name" value="MORN"/>
    <property type="match status" value="2"/>
</dbReference>
<dbReference type="InterPro" id="IPR038765">
    <property type="entry name" value="Papain-like_cys_pep_sf"/>
</dbReference>
<protein>
    <recommendedName>
        <fullName evidence="12">RING-type domain-containing protein</fullName>
    </recommendedName>
</protein>
<dbReference type="HOGENOM" id="CLU_002789_0_0_1"/>
<keyword evidence="5" id="KW-0479">Metal-binding</keyword>
<dbReference type="GeneID" id="19171973"/>
<dbReference type="PROSITE" id="PS50144">
    <property type="entry name" value="MATH"/>
    <property type="match status" value="1"/>
</dbReference>
<feature type="region of interest" description="Disordered" evidence="6">
    <location>
        <begin position="1073"/>
        <end position="1095"/>
    </location>
</feature>
<dbReference type="OrthoDB" id="294378at2759"/>
<feature type="domain" description="RING-type" evidence="7">
    <location>
        <begin position="1332"/>
        <end position="1367"/>
    </location>
</feature>
<evidence type="ECO:0000256" key="3">
    <source>
        <dbReference type="ARBA" id="ARBA00022737"/>
    </source>
</evidence>
<keyword evidence="3" id="KW-0677">Repeat</keyword>
<dbReference type="InterPro" id="IPR008974">
    <property type="entry name" value="TRAF-like"/>
</dbReference>
<dbReference type="InterPro" id="IPR024729">
    <property type="entry name" value="USP7_ICP0-binding_dom"/>
</dbReference>
<accession>W9YB46</accession>
<name>W9YB46_9EURO</name>
<feature type="compositionally biased region" description="Low complexity" evidence="6">
    <location>
        <begin position="1078"/>
        <end position="1090"/>
    </location>
</feature>
<evidence type="ECO:0000256" key="2">
    <source>
        <dbReference type="ARBA" id="ARBA00022490"/>
    </source>
</evidence>
<dbReference type="GO" id="GO:0005737">
    <property type="term" value="C:cytoplasm"/>
    <property type="evidence" value="ECO:0007669"/>
    <property type="project" value="UniProtKB-SubCell"/>
</dbReference>
<dbReference type="InterPro" id="IPR002083">
    <property type="entry name" value="MATH/TRAF_dom"/>
</dbReference>
<dbReference type="Pfam" id="PF00443">
    <property type="entry name" value="UCH"/>
    <property type="match status" value="1"/>
</dbReference>
<dbReference type="GO" id="GO:0004843">
    <property type="term" value="F:cysteine-type deubiquitinase activity"/>
    <property type="evidence" value="ECO:0007669"/>
    <property type="project" value="InterPro"/>
</dbReference>
<dbReference type="SUPFAM" id="SSF49599">
    <property type="entry name" value="TRAF domain-like"/>
    <property type="match status" value="1"/>
</dbReference>
<proteinExistence type="predicted"/>
<keyword evidence="2" id="KW-0963">Cytoplasm</keyword>
<evidence type="ECO:0008006" key="12">
    <source>
        <dbReference type="Google" id="ProtNLM"/>
    </source>
</evidence>
<dbReference type="InterPro" id="IPR001841">
    <property type="entry name" value="Znf_RING"/>
</dbReference>
<feature type="compositionally biased region" description="Polar residues" evidence="6">
    <location>
        <begin position="94"/>
        <end position="106"/>
    </location>
</feature>
<feature type="region of interest" description="Disordered" evidence="6">
    <location>
        <begin position="928"/>
        <end position="951"/>
    </location>
</feature>
<dbReference type="InterPro" id="IPR028889">
    <property type="entry name" value="USP"/>
</dbReference>
<evidence type="ECO:0000313" key="11">
    <source>
        <dbReference type="Proteomes" id="UP000019478"/>
    </source>
</evidence>
<evidence type="ECO:0000256" key="1">
    <source>
        <dbReference type="ARBA" id="ARBA00004496"/>
    </source>
</evidence>
<dbReference type="Pfam" id="PF13920">
    <property type="entry name" value="zf-C3HC4_3"/>
    <property type="match status" value="1"/>
</dbReference>
<feature type="region of interest" description="Disordered" evidence="6">
    <location>
        <begin position="299"/>
        <end position="356"/>
    </location>
</feature>
<dbReference type="Gene3D" id="3.10.20.90">
    <property type="entry name" value="Phosphatidylinositol 3-kinase Catalytic Subunit, Chain A, domain 1"/>
    <property type="match status" value="1"/>
</dbReference>
<dbReference type="PANTHER" id="PTHR23084">
    <property type="entry name" value="PHOSPHATIDYLINOSITOL-4-PHOSPHATE 5-KINASE RELATED"/>
    <property type="match status" value="1"/>
</dbReference>
<organism evidence="10 11">
    <name type="scientific">Capronia epimyces CBS 606.96</name>
    <dbReference type="NCBI Taxonomy" id="1182542"/>
    <lineage>
        <taxon>Eukaryota</taxon>
        <taxon>Fungi</taxon>
        <taxon>Dikarya</taxon>
        <taxon>Ascomycota</taxon>
        <taxon>Pezizomycotina</taxon>
        <taxon>Eurotiomycetes</taxon>
        <taxon>Chaetothyriomycetidae</taxon>
        <taxon>Chaetothyriales</taxon>
        <taxon>Herpotrichiellaceae</taxon>
        <taxon>Capronia</taxon>
    </lineage>
</organism>
<feature type="domain" description="USP" evidence="9">
    <location>
        <begin position="486"/>
        <end position="752"/>
    </location>
</feature>
<keyword evidence="5" id="KW-0862">Zinc</keyword>
<dbReference type="PROSITE" id="PS50089">
    <property type="entry name" value="ZF_RING_2"/>
    <property type="match status" value="1"/>
</dbReference>
<dbReference type="GO" id="GO:0016579">
    <property type="term" value="P:protein deubiquitination"/>
    <property type="evidence" value="ECO:0007669"/>
    <property type="project" value="InterPro"/>
</dbReference>
<keyword evidence="5" id="KW-0863">Zinc-finger</keyword>
<dbReference type="PROSITE" id="PS50235">
    <property type="entry name" value="USP_3"/>
    <property type="match status" value="1"/>
</dbReference>